<evidence type="ECO:0000313" key="4">
    <source>
        <dbReference type="Proteomes" id="UP000694571"/>
    </source>
</evidence>
<sequence length="527" mass="57930">MSRPRVCAADCSFSSLGARAGGPAPRRQVRAGRGQMGPVSAGERAGGRGWMVPVGSGPAGARRVPPPGGSGAGGAGRGECPVSGVRCRCAGGRAEALRAGPAVVVRGSCTAFWTGCLVPRTQSQFAELLSRPLESLGRSAGASKCQLRSSQPRKLFSRASATGVKDSRPAKMLKQILSKMYIDPDLLAELSEEQKQILFFKMREEQVRRWKEREEAMEKKESLPVQPRPKKDNGKSVHWKLGADKEVWVWVMGEHHLDKPYDVLCEEILAERARLKAEQEAAELRTSQSRESTGSLKTKSQASDVQAPGDKESRVGKKAAEEGGQGRGCGPAPSPEEQKTPSPSSSSRNIQQMLADSISRMKEYGFLQKKESVKKTQDEEIKQIDEERTKQIYKNWKEDSEWQASLRKSKAADERRRSLAKQAREDYKRLSQRGRGSEGPQSPPGGPQKPRRPPLPPKPQFLSPTGQPHRPLRNQGVMRTESSSAQEDIVRWFREEQLPLRAGYLATSDSIAPWFHGECLAPQGAPI</sequence>
<feature type="compositionally biased region" description="Basic and acidic residues" evidence="2">
    <location>
        <begin position="309"/>
        <end position="321"/>
    </location>
</feature>
<dbReference type="PANTHER" id="PTHR14388:SF5">
    <property type="entry name" value="SH2 DOMAIN-CONTAINING PROTEIN 4A"/>
    <property type="match status" value="1"/>
</dbReference>
<feature type="region of interest" description="Disordered" evidence="2">
    <location>
        <begin position="215"/>
        <end position="237"/>
    </location>
</feature>
<evidence type="ECO:0000256" key="2">
    <source>
        <dbReference type="SAM" id="MobiDB-lite"/>
    </source>
</evidence>
<feature type="region of interest" description="Disordered" evidence="2">
    <location>
        <begin position="15"/>
        <end position="79"/>
    </location>
</feature>
<evidence type="ECO:0008006" key="5">
    <source>
        <dbReference type="Google" id="ProtNLM"/>
    </source>
</evidence>
<feature type="compositionally biased region" description="Polar residues" evidence="2">
    <location>
        <begin position="285"/>
        <end position="304"/>
    </location>
</feature>
<dbReference type="AlphaFoldDB" id="A0A8D1JKN5"/>
<organism evidence="3 4">
    <name type="scientific">Sus scrofa</name>
    <name type="common">Pig</name>
    <dbReference type="NCBI Taxonomy" id="9823"/>
    <lineage>
        <taxon>Eukaryota</taxon>
        <taxon>Metazoa</taxon>
        <taxon>Chordata</taxon>
        <taxon>Craniata</taxon>
        <taxon>Vertebrata</taxon>
        <taxon>Euteleostomi</taxon>
        <taxon>Mammalia</taxon>
        <taxon>Eutheria</taxon>
        <taxon>Laurasiatheria</taxon>
        <taxon>Artiodactyla</taxon>
        <taxon>Suina</taxon>
        <taxon>Suidae</taxon>
        <taxon>Sus</taxon>
    </lineage>
</organism>
<dbReference type="Proteomes" id="UP000694571">
    <property type="component" value="Unplaced"/>
</dbReference>
<name>A0A8D1JKN5_PIG</name>
<evidence type="ECO:0000313" key="3">
    <source>
        <dbReference type="Ensembl" id="ENSSSCP00050002800.1"/>
    </source>
</evidence>
<dbReference type="PANTHER" id="PTHR14388">
    <property type="entry name" value="T CELL-SPECIFIC ADAPTER PROTEIN TSAD"/>
    <property type="match status" value="1"/>
</dbReference>
<proteinExistence type="predicted"/>
<feature type="region of interest" description="Disordered" evidence="2">
    <location>
        <begin position="398"/>
        <end position="486"/>
    </location>
</feature>
<feature type="compositionally biased region" description="Pro residues" evidence="2">
    <location>
        <begin position="441"/>
        <end position="459"/>
    </location>
</feature>
<keyword evidence="1" id="KW-0727">SH2 domain</keyword>
<protein>
    <recommendedName>
        <fullName evidence="5">SH2 domain containing 4A</fullName>
    </recommendedName>
</protein>
<evidence type="ECO:0000256" key="1">
    <source>
        <dbReference type="ARBA" id="ARBA00022999"/>
    </source>
</evidence>
<accession>A0A8D1JKN5</accession>
<feature type="region of interest" description="Disordered" evidence="2">
    <location>
        <begin position="281"/>
        <end position="362"/>
    </location>
</feature>
<reference evidence="3" key="1">
    <citation type="submission" date="2025-08" db="UniProtKB">
        <authorList>
            <consortium name="Ensembl"/>
        </authorList>
    </citation>
    <scope>IDENTIFICATION</scope>
</reference>
<feature type="compositionally biased region" description="Basic and acidic residues" evidence="2">
    <location>
        <begin position="410"/>
        <end position="429"/>
    </location>
</feature>
<feature type="compositionally biased region" description="Polar residues" evidence="2">
    <location>
        <begin position="340"/>
        <end position="354"/>
    </location>
</feature>
<dbReference type="Ensembl" id="ENSSSCT00050006385.1">
    <property type="protein sequence ID" value="ENSSSCP00050002800.1"/>
    <property type="gene ID" value="ENSSSCG00050004614.1"/>
</dbReference>